<proteinExistence type="predicted"/>
<gene>
    <name evidence="1" type="ORF">KME60_00270</name>
</gene>
<reference evidence="1" key="1">
    <citation type="submission" date="2021-05" db="EMBL/GenBank/DDBJ databases">
        <authorList>
            <person name="Pietrasiak N."/>
            <person name="Ward R."/>
            <person name="Stajich J.E."/>
            <person name="Kurbessoian T."/>
        </authorList>
    </citation>
    <scope>NUCLEOTIDE SEQUENCE</scope>
    <source>
        <strain evidence="1">GSE-NOS-MK-12-04C</strain>
    </source>
</reference>
<protein>
    <submittedName>
        <fullName evidence="1">Uncharacterized protein</fullName>
    </submittedName>
</protein>
<dbReference type="EMBL" id="JAHHGZ010000001">
    <property type="protein sequence ID" value="MBW4665899.1"/>
    <property type="molecule type" value="Genomic_DNA"/>
</dbReference>
<dbReference type="Proteomes" id="UP000729701">
    <property type="component" value="Unassembled WGS sequence"/>
</dbReference>
<comment type="caution">
    <text evidence="1">The sequence shown here is derived from an EMBL/GenBank/DDBJ whole genome shotgun (WGS) entry which is preliminary data.</text>
</comment>
<sequence>MQLSQKAWHHLVLSVVGVCSLSLPFTQTAEAREVRNFCNKQDSIFVAAETKNFWVSICGSDSPLTYVGVNKKTGQTVRLPLSVNGQESRGQRFEAVNGDYTYIVSSSNKGKSLTVKRGTRAILRESIIRGW</sequence>
<name>A0A951QG98_9CYAN</name>
<dbReference type="AlphaFoldDB" id="A0A951QG98"/>
<evidence type="ECO:0000313" key="2">
    <source>
        <dbReference type="Proteomes" id="UP000729701"/>
    </source>
</evidence>
<accession>A0A951QG98</accession>
<reference evidence="1" key="2">
    <citation type="journal article" date="2022" name="Microbiol. Resour. Announc.">
        <title>Metagenome Sequencing to Explore Phylogenomics of Terrestrial Cyanobacteria.</title>
        <authorList>
            <person name="Ward R.D."/>
            <person name="Stajich J.E."/>
            <person name="Johansen J.R."/>
            <person name="Huntemann M."/>
            <person name="Clum A."/>
            <person name="Foster B."/>
            <person name="Foster B."/>
            <person name="Roux S."/>
            <person name="Palaniappan K."/>
            <person name="Varghese N."/>
            <person name="Mukherjee S."/>
            <person name="Reddy T.B.K."/>
            <person name="Daum C."/>
            <person name="Copeland A."/>
            <person name="Chen I.A."/>
            <person name="Ivanova N.N."/>
            <person name="Kyrpides N.C."/>
            <person name="Shapiro N."/>
            <person name="Eloe-Fadrosh E.A."/>
            <person name="Pietrasiak N."/>
        </authorList>
    </citation>
    <scope>NUCLEOTIDE SEQUENCE</scope>
    <source>
        <strain evidence="1">GSE-NOS-MK-12-04C</strain>
    </source>
</reference>
<evidence type="ECO:0000313" key="1">
    <source>
        <dbReference type="EMBL" id="MBW4665899.1"/>
    </source>
</evidence>
<organism evidence="1 2">
    <name type="scientific">Cyanomargarita calcarea GSE-NOS-MK-12-04C</name>
    <dbReference type="NCBI Taxonomy" id="2839659"/>
    <lineage>
        <taxon>Bacteria</taxon>
        <taxon>Bacillati</taxon>
        <taxon>Cyanobacteriota</taxon>
        <taxon>Cyanophyceae</taxon>
        <taxon>Nostocales</taxon>
        <taxon>Cyanomargaritaceae</taxon>
        <taxon>Cyanomargarita</taxon>
    </lineage>
</organism>